<dbReference type="EMBL" id="JBHUMF010000002">
    <property type="protein sequence ID" value="MFD2679360.1"/>
    <property type="molecule type" value="Genomic_DNA"/>
</dbReference>
<keyword evidence="1" id="KW-0472">Membrane</keyword>
<sequence>MEQWIIEILKGFGKLFLHPILYLSIIFAIVTGYFRVKSERRDFNTRLLDGYHDTRVLLSKGILFGLLFSIPIVVAGVVIPVAAILVSGILTILLALTFRYQFLSPAIIMGSTYFILIGIDYFQWEIPFLSTYFDNIDFGFLRSVVILMGLLTVIEGLLIRRNGGKNTSPRLIQSPRGLKVGAHQSKKLWLVPMLVLLPTGEFTLPFEWWPVFTIGSGTYSLFLVPFLFGFQQLIQSTLPEISTKQTGYRVFWLGALVLTLGITGFFAPLFSVIAGALAVLGRVWISYRHRVEENSKPFFYNRQPKGVMVIDILQDSPAEKLALVTGEIITKVNGIEVNDERAFYRALQKNGAYCKLEVIGTNNEIRFTQGALYEGDHHELGILFVEQAARDASDRVS</sequence>
<comment type="caution">
    <text evidence="2">The sequence shown here is derived from an EMBL/GenBank/DDBJ whole genome shotgun (WGS) entry which is preliminary data.</text>
</comment>
<dbReference type="InterPro" id="IPR036034">
    <property type="entry name" value="PDZ_sf"/>
</dbReference>
<feature type="transmembrane region" description="Helical" evidence="1">
    <location>
        <begin position="12"/>
        <end position="34"/>
    </location>
</feature>
<dbReference type="RefSeq" id="WP_377931935.1">
    <property type="nucleotide sequence ID" value="NZ_JBHUMF010000002.1"/>
</dbReference>
<organism evidence="2 3">
    <name type="scientific">Bacillus seohaeanensis</name>
    <dbReference type="NCBI Taxonomy" id="284580"/>
    <lineage>
        <taxon>Bacteria</taxon>
        <taxon>Bacillati</taxon>
        <taxon>Bacillota</taxon>
        <taxon>Bacilli</taxon>
        <taxon>Bacillales</taxon>
        <taxon>Bacillaceae</taxon>
        <taxon>Bacillus</taxon>
    </lineage>
</organism>
<evidence type="ECO:0000313" key="2">
    <source>
        <dbReference type="EMBL" id="MFD2679360.1"/>
    </source>
</evidence>
<name>A0ABW5RM57_9BACI</name>
<evidence type="ECO:0000313" key="3">
    <source>
        <dbReference type="Proteomes" id="UP001597506"/>
    </source>
</evidence>
<dbReference type="Gene3D" id="2.30.42.10">
    <property type="match status" value="1"/>
</dbReference>
<feature type="transmembrane region" description="Helical" evidence="1">
    <location>
        <begin position="139"/>
        <end position="159"/>
    </location>
</feature>
<accession>A0ABW5RM57</accession>
<proteinExistence type="predicted"/>
<feature type="transmembrane region" description="Helical" evidence="1">
    <location>
        <begin position="62"/>
        <end position="95"/>
    </location>
</feature>
<feature type="transmembrane region" description="Helical" evidence="1">
    <location>
        <begin position="208"/>
        <end position="230"/>
    </location>
</feature>
<protein>
    <submittedName>
        <fullName evidence="2">PDZ domain-containing protein</fullName>
    </submittedName>
</protein>
<dbReference type="SUPFAM" id="SSF50156">
    <property type="entry name" value="PDZ domain-like"/>
    <property type="match status" value="1"/>
</dbReference>
<dbReference type="Proteomes" id="UP001597506">
    <property type="component" value="Unassembled WGS sequence"/>
</dbReference>
<feature type="transmembrane region" description="Helical" evidence="1">
    <location>
        <begin position="250"/>
        <end position="280"/>
    </location>
</feature>
<gene>
    <name evidence="2" type="ORF">ACFSUL_01205</name>
</gene>
<feature type="transmembrane region" description="Helical" evidence="1">
    <location>
        <begin position="102"/>
        <end position="119"/>
    </location>
</feature>
<keyword evidence="1" id="KW-0812">Transmembrane</keyword>
<keyword evidence="1" id="KW-1133">Transmembrane helix</keyword>
<evidence type="ECO:0000256" key="1">
    <source>
        <dbReference type="SAM" id="Phobius"/>
    </source>
</evidence>
<keyword evidence="3" id="KW-1185">Reference proteome</keyword>
<reference evidence="3" key="1">
    <citation type="journal article" date="2019" name="Int. J. Syst. Evol. Microbiol.">
        <title>The Global Catalogue of Microorganisms (GCM) 10K type strain sequencing project: providing services to taxonomists for standard genome sequencing and annotation.</title>
        <authorList>
            <consortium name="The Broad Institute Genomics Platform"/>
            <consortium name="The Broad Institute Genome Sequencing Center for Infectious Disease"/>
            <person name="Wu L."/>
            <person name="Ma J."/>
        </authorList>
    </citation>
    <scope>NUCLEOTIDE SEQUENCE [LARGE SCALE GENOMIC DNA]</scope>
    <source>
        <strain evidence="3">KCTC 3913</strain>
    </source>
</reference>